<sequence>MSRVPPSLLYLTVYNPTLRHTGPIVGDDEDADEQAQILFYTARERAVSRDKILRQVGLVKALVNFTGMFSPSDMCENTHSQSRRMVMVSPEPNFWFHACVELAKSPRPPPPAKGKGKGKGKASATQEVAYDYYDSSVHDLALRTRIVHGYEQFKLTHGSFTSILASLGQQALEVQLERFFTVWAWSWDFEEDMDFAGHLGVPLHPLHRSLSPILDVFSQERLETFVTFLLIPPFVVPSTKLIESGYPSVLISHILSRIPPPPPPTNKSTDSKPYNAEEKPAADLAVPRTLNTKSLNDTIRTASPFMNMNMDMRSLKWMWNGLTFSKTSSAKPTAPSSPSIAATEEHAQEPLPSQEAKMQETLVVPQRPEAEVDAESLQEAISSDFEGTMSHVPSPTKPEAIPLPASPPSSPPDICDVEATRGDDGTAELENTPRIAFAFRADGIQAFPEVSNIANPHNSVLEERPATPVPQPDFISTIVYLATGANPEQTVRHRVYHATQGIVTFGVIAEDGNSLDLSLIANALVGLFSKLEDVVEEGEKRTDDVATPVTKILEPQSKHIICTGGYTFSSSPSFSSKSEHLFNGRERLHSEFDIQEVFSRSQNPQHWHISKRSLGVNQDGNMVDGQVFMEVARKESTLADVDNELTGAVRRFLE</sequence>
<dbReference type="HOGENOM" id="CLU_012738_0_0_1"/>
<dbReference type="InParanoid" id="K5VV39"/>
<evidence type="ECO:0000313" key="4">
    <source>
        <dbReference type="EMBL" id="EKM50434.1"/>
    </source>
</evidence>
<feature type="compositionally biased region" description="Low complexity" evidence="2">
    <location>
        <begin position="327"/>
        <end position="342"/>
    </location>
</feature>
<evidence type="ECO:0000259" key="3">
    <source>
        <dbReference type="Pfam" id="PF19031"/>
    </source>
</evidence>
<dbReference type="InterPro" id="IPR043987">
    <property type="entry name" value="CCZ1/INTU/HSP4_longin_1"/>
</dbReference>
<keyword evidence="5" id="KW-1185">Reference proteome</keyword>
<feature type="region of interest" description="Disordered" evidence="2">
    <location>
        <begin position="387"/>
        <end position="410"/>
    </location>
</feature>
<gene>
    <name evidence="4" type="ORF">PHACADRAFT_213358</name>
</gene>
<feature type="region of interest" description="Disordered" evidence="2">
    <location>
        <begin position="257"/>
        <end position="288"/>
    </location>
</feature>
<proteinExistence type="inferred from homology"/>
<organism evidence="4 5">
    <name type="scientific">Phanerochaete carnosa (strain HHB-10118-sp)</name>
    <name type="common">White-rot fungus</name>
    <name type="synonym">Peniophora carnosa</name>
    <dbReference type="NCBI Taxonomy" id="650164"/>
    <lineage>
        <taxon>Eukaryota</taxon>
        <taxon>Fungi</taxon>
        <taxon>Dikarya</taxon>
        <taxon>Basidiomycota</taxon>
        <taxon>Agaricomycotina</taxon>
        <taxon>Agaricomycetes</taxon>
        <taxon>Polyporales</taxon>
        <taxon>Phanerochaetaceae</taxon>
        <taxon>Phanerochaete</taxon>
    </lineage>
</organism>
<comment type="similarity">
    <text evidence="1">Belongs to the CCZ1 family.</text>
</comment>
<accession>K5VV39</accession>
<reference evidence="4 5" key="1">
    <citation type="journal article" date="2012" name="BMC Genomics">
        <title>Comparative genomics of the white-rot fungi, Phanerochaete carnosa and P. chrysosporium, to elucidate the genetic basis of the distinct wood types they colonize.</title>
        <authorList>
            <person name="Suzuki H."/>
            <person name="MacDonald J."/>
            <person name="Syed K."/>
            <person name="Salamov A."/>
            <person name="Hori C."/>
            <person name="Aerts A."/>
            <person name="Henrissat B."/>
            <person name="Wiebenga A."/>
            <person name="vanKuyk P.A."/>
            <person name="Barry K."/>
            <person name="Lindquist E."/>
            <person name="LaButti K."/>
            <person name="Lapidus A."/>
            <person name="Lucas S."/>
            <person name="Coutinho P."/>
            <person name="Gong Y."/>
            <person name="Samejima M."/>
            <person name="Mahadevan R."/>
            <person name="Abou-Zaid M."/>
            <person name="de Vries R.P."/>
            <person name="Igarashi K."/>
            <person name="Yadav J.S."/>
            <person name="Grigoriev I.V."/>
            <person name="Master E.R."/>
        </authorList>
    </citation>
    <scope>NUCLEOTIDE SEQUENCE [LARGE SCALE GENOMIC DNA]</scope>
    <source>
        <strain evidence="4 5">HHB-10118-sp</strain>
    </source>
</reference>
<dbReference type="PANTHER" id="PTHR13056">
    <property type="entry name" value="VACUOLAR FUSION PROTEIN CCZ1 HOMOLOG-RELATED"/>
    <property type="match status" value="1"/>
</dbReference>
<dbReference type="EMBL" id="JH930478">
    <property type="protein sequence ID" value="EKM50434.1"/>
    <property type="molecule type" value="Genomic_DNA"/>
</dbReference>
<dbReference type="RefSeq" id="XP_007400706.1">
    <property type="nucleotide sequence ID" value="XM_007400644.1"/>
</dbReference>
<evidence type="ECO:0000313" key="5">
    <source>
        <dbReference type="Proteomes" id="UP000008370"/>
    </source>
</evidence>
<dbReference type="Pfam" id="PF19031">
    <property type="entry name" value="Intu_longin_1"/>
    <property type="match status" value="1"/>
</dbReference>
<dbReference type="GO" id="GO:0035658">
    <property type="term" value="C:Mon1-Ccz1 complex"/>
    <property type="evidence" value="ECO:0007669"/>
    <property type="project" value="InterPro"/>
</dbReference>
<dbReference type="PANTHER" id="PTHR13056:SF0">
    <property type="entry name" value="VACUOLAR FUSION PROTEIN CCZ1 HOMOLOG-RELATED"/>
    <property type="match status" value="1"/>
</dbReference>
<dbReference type="AlphaFoldDB" id="K5VV39"/>
<dbReference type="Proteomes" id="UP000008370">
    <property type="component" value="Unassembled WGS sequence"/>
</dbReference>
<dbReference type="GeneID" id="18913360"/>
<dbReference type="OrthoDB" id="240546at2759"/>
<dbReference type="STRING" id="650164.K5VV39"/>
<name>K5VV39_PHACS</name>
<feature type="region of interest" description="Disordered" evidence="2">
    <location>
        <begin position="327"/>
        <end position="354"/>
    </location>
</feature>
<evidence type="ECO:0000256" key="2">
    <source>
        <dbReference type="SAM" id="MobiDB-lite"/>
    </source>
</evidence>
<dbReference type="GO" id="GO:0016192">
    <property type="term" value="P:vesicle-mediated transport"/>
    <property type="evidence" value="ECO:0007669"/>
    <property type="project" value="InterPro"/>
</dbReference>
<dbReference type="KEGG" id="pco:PHACADRAFT_213358"/>
<feature type="domain" description="CCZ1/INTU/HSP4 first Longin" evidence="3">
    <location>
        <begin position="26"/>
        <end position="158"/>
    </location>
</feature>
<evidence type="ECO:0000256" key="1">
    <source>
        <dbReference type="ARBA" id="ARBA00005352"/>
    </source>
</evidence>
<protein>
    <recommendedName>
        <fullName evidence="3">CCZ1/INTU/HSP4 first Longin domain-containing protein</fullName>
    </recommendedName>
</protein>
<dbReference type="InterPro" id="IPR013176">
    <property type="entry name" value="Ccz1"/>
</dbReference>